<proteinExistence type="predicted"/>
<feature type="compositionally biased region" description="Low complexity" evidence="1">
    <location>
        <begin position="170"/>
        <end position="180"/>
    </location>
</feature>
<gene>
    <name evidence="2" type="ORF">B0H17DRAFT_1206545</name>
</gene>
<feature type="compositionally biased region" description="Basic residues" evidence="1">
    <location>
        <begin position="181"/>
        <end position="190"/>
    </location>
</feature>
<name>A0AAD7D4N8_MYCRO</name>
<dbReference type="Proteomes" id="UP001221757">
    <property type="component" value="Unassembled WGS sequence"/>
</dbReference>
<feature type="compositionally biased region" description="Basic residues" evidence="1">
    <location>
        <begin position="146"/>
        <end position="156"/>
    </location>
</feature>
<evidence type="ECO:0000256" key="1">
    <source>
        <dbReference type="SAM" id="MobiDB-lite"/>
    </source>
</evidence>
<dbReference type="EMBL" id="JARKIE010000131">
    <property type="protein sequence ID" value="KAJ7678771.1"/>
    <property type="molecule type" value="Genomic_DNA"/>
</dbReference>
<feature type="region of interest" description="Disordered" evidence="1">
    <location>
        <begin position="1"/>
        <end position="190"/>
    </location>
</feature>
<feature type="compositionally biased region" description="Polar residues" evidence="1">
    <location>
        <begin position="45"/>
        <end position="59"/>
    </location>
</feature>
<evidence type="ECO:0000313" key="3">
    <source>
        <dbReference type="Proteomes" id="UP001221757"/>
    </source>
</evidence>
<comment type="caution">
    <text evidence="2">The sequence shown here is derived from an EMBL/GenBank/DDBJ whole genome shotgun (WGS) entry which is preliminary data.</text>
</comment>
<protein>
    <submittedName>
        <fullName evidence="2">Uncharacterized protein</fullName>
    </submittedName>
</protein>
<sequence>MSGERDAAPAPTLAAGRPGQSRSTETAISSPRLPPLRYYGAGRPTPQQNATSPAQSEASARTKPPRAHARRRSAAIAPADPLHNAQNTSWAIWRRSPLAHQGARSRTRLPSPSQPQNARLASPCTRLFARTAPQQLDDHTPPQPRRSLRPHARRTATPRLRLASPCTHTSAQRRASSRAAPRPHRAPASP</sequence>
<keyword evidence="3" id="KW-1185">Reference proteome</keyword>
<feature type="compositionally biased region" description="Polar residues" evidence="1">
    <location>
        <begin position="20"/>
        <end position="29"/>
    </location>
</feature>
<organism evidence="2 3">
    <name type="scientific">Mycena rosella</name>
    <name type="common">Pink bonnet</name>
    <name type="synonym">Agaricus rosellus</name>
    <dbReference type="NCBI Taxonomy" id="1033263"/>
    <lineage>
        <taxon>Eukaryota</taxon>
        <taxon>Fungi</taxon>
        <taxon>Dikarya</taxon>
        <taxon>Basidiomycota</taxon>
        <taxon>Agaricomycotina</taxon>
        <taxon>Agaricomycetes</taxon>
        <taxon>Agaricomycetidae</taxon>
        <taxon>Agaricales</taxon>
        <taxon>Marasmiineae</taxon>
        <taxon>Mycenaceae</taxon>
        <taxon>Mycena</taxon>
    </lineage>
</organism>
<accession>A0AAD7D4N8</accession>
<reference evidence="2" key="1">
    <citation type="submission" date="2023-03" db="EMBL/GenBank/DDBJ databases">
        <title>Massive genome expansion in bonnet fungi (Mycena s.s.) driven by repeated elements and novel gene families across ecological guilds.</title>
        <authorList>
            <consortium name="Lawrence Berkeley National Laboratory"/>
            <person name="Harder C.B."/>
            <person name="Miyauchi S."/>
            <person name="Viragh M."/>
            <person name="Kuo A."/>
            <person name="Thoen E."/>
            <person name="Andreopoulos B."/>
            <person name="Lu D."/>
            <person name="Skrede I."/>
            <person name="Drula E."/>
            <person name="Henrissat B."/>
            <person name="Morin E."/>
            <person name="Kohler A."/>
            <person name="Barry K."/>
            <person name="LaButti K."/>
            <person name="Morin E."/>
            <person name="Salamov A."/>
            <person name="Lipzen A."/>
            <person name="Mereny Z."/>
            <person name="Hegedus B."/>
            <person name="Baldrian P."/>
            <person name="Stursova M."/>
            <person name="Weitz H."/>
            <person name="Taylor A."/>
            <person name="Grigoriev I.V."/>
            <person name="Nagy L.G."/>
            <person name="Martin F."/>
            <person name="Kauserud H."/>
        </authorList>
    </citation>
    <scope>NUCLEOTIDE SEQUENCE</scope>
    <source>
        <strain evidence="2">CBHHK067</strain>
    </source>
</reference>
<evidence type="ECO:0000313" key="2">
    <source>
        <dbReference type="EMBL" id="KAJ7678771.1"/>
    </source>
</evidence>
<feature type="compositionally biased region" description="Basic residues" evidence="1">
    <location>
        <begin position="63"/>
        <end position="73"/>
    </location>
</feature>
<feature type="compositionally biased region" description="Polar residues" evidence="1">
    <location>
        <begin position="108"/>
        <end position="119"/>
    </location>
</feature>
<dbReference type="AlphaFoldDB" id="A0AAD7D4N8"/>